<reference evidence="2" key="1">
    <citation type="submission" date="2016-04" db="EMBL/GenBank/DDBJ databases">
        <authorList>
            <person name="Tabuchi Yagui T.R."/>
        </authorList>
    </citation>
    <scope>NUCLEOTIDE SEQUENCE [LARGE SCALE GENOMIC DNA]</scope>
    <source>
        <strain evidence="2">NIES-26</strain>
    </source>
</reference>
<evidence type="ECO:0000313" key="3">
    <source>
        <dbReference type="Proteomes" id="UP000252107"/>
    </source>
</evidence>
<feature type="domain" description="DUF5615" evidence="1">
    <location>
        <begin position="1"/>
        <end position="109"/>
    </location>
</feature>
<keyword evidence="3" id="KW-1185">Reference proteome</keyword>
<dbReference type="EMBL" id="LXQD01000065">
    <property type="protein sequence ID" value="RCJ39696.1"/>
    <property type="molecule type" value="Genomic_DNA"/>
</dbReference>
<evidence type="ECO:0000313" key="2">
    <source>
        <dbReference type="EMBL" id="RCJ39696.1"/>
    </source>
</evidence>
<comment type="caution">
    <text evidence="2">The sequence shown here is derived from an EMBL/GenBank/DDBJ whole genome shotgun (WGS) entry which is preliminary data.</text>
</comment>
<gene>
    <name evidence="2" type="ORF">A6770_11460</name>
</gene>
<sequence length="110" mass="12737">MKLLFDHNLSPRLVDRLADIYPNSQHLFIIGLDKSDDLTVWEYGRQGGFTVVTRDADFNELSIFRGFPPKVIWIRRGNCSTSQIEEILRSHLEDIEAFEQNPNLGVLTLY</sequence>
<dbReference type="AlphaFoldDB" id="A0A367RSZ7"/>
<evidence type="ECO:0000259" key="1">
    <source>
        <dbReference type="Pfam" id="PF18480"/>
    </source>
</evidence>
<organism evidence="2 3">
    <name type="scientific">Nostoc minutum NIES-26</name>
    <dbReference type="NCBI Taxonomy" id="1844469"/>
    <lineage>
        <taxon>Bacteria</taxon>
        <taxon>Bacillati</taxon>
        <taxon>Cyanobacteriota</taxon>
        <taxon>Cyanophyceae</taxon>
        <taxon>Nostocales</taxon>
        <taxon>Nostocaceae</taxon>
        <taxon>Nostoc</taxon>
    </lineage>
</organism>
<dbReference type="Pfam" id="PF18480">
    <property type="entry name" value="DUF5615"/>
    <property type="match status" value="1"/>
</dbReference>
<accession>A0A367RSZ7</accession>
<protein>
    <recommendedName>
        <fullName evidence="1">DUF5615 domain-containing protein</fullName>
    </recommendedName>
</protein>
<proteinExistence type="predicted"/>
<name>A0A367RSZ7_9NOSO</name>
<dbReference type="InterPro" id="IPR041049">
    <property type="entry name" value="DUF5615"/>
</dbReference>
<dbReference type="Proteomes" id="UP000252107">
    <property type="component" value="Unassembled WGS sequence"/>
</dbReference>